<evidence type="ECO:0000313" key="1">
    <source>
        <dbReference type="EMBL" id="KAF2468237.1"/>
    </source>
</evidence>
<proteinExistence type="predicted"/>
<evidence type="ECO:0000313" key="2">
    <source>
        <dbReference type="Proteomes" id="UP000799755"/>
    </source>
</evidence>
<keyword evidence="1" id="KW-0378">Hydrolase</keyword>
<dbReference type="EMBL" id="MU003517">
    <property type="protein sequence ID" value="KAF2468237.1"/>
    <property type="molecule type" value="Genomic_DNA"/>
</dbReference>
<comment type="caution">
    <text evidence="1">The sequence shown here is derived from an EMBL/GenBank/DDBJ whole genome shotgun (WGS) entry which is preliminary data.</text>
</comment>
<gene>
    <name evidence="1" type="ORF">BDR25DRAFT_335614</name>
</gene>
<keyword evidence="2" id="KW-1185">Reference proteome</keyword>
<reference evidence="1" key="1">
    <citation type="journal article" date="2020" name="Stud. Mycol.">
        <title>101 Dothideomycetes genomes: a test case for predicting lifestyles and emergence of pathogens.</title>
        <authorList>
            <person name="Haridas S."/>
            <person name="Albert R."/>
            <person name="Binder M."/>
            <person name="Bloem J."/>
            <person name="Labutti K."/>
            <person name="Salamov A."/>
            <person name="Andreopoulos B."/>
            <person name="Baker S."/>
            <person name="Barry K."/>
            <person name="Bills G."/>
            <person name="Bluhm B."/>
            <person name="Cannon C."/>
            <person name="Castanera R."/>
            <person name="Culley D."/>
            <person name="Daum C."/>
            <person name="Ezra D."/>
            <person name="Gonzalez J."/>
            <person name="Henrissat B."/>
            <person name="Kuo A."/>
            <person name="Liang C."/>
            <person name="Lipzen A."/>
            <person name="Lutzoni F."/>
            <person name="Magnuson J."/>
            <person name="Mondo S."/>
            <person name="Nolan M."/>
            <person name="Ohm R."/>
            <person name="Pangilinan J."/>
            <person name="Park H.-J."/>
            <person name="Ramirez L."/>
            <person name="Alfaro M."/>
            <person name="Sun H."/>
            <person name="Tritt A."/>
            <person name="Yoshinaga Y."/>
            <person name="Zwiers L.-H."/>
            <person name="Turgeon B."/>
            <person name="Goodwin S."/>
            <person name="Spatafora J."/>
            <person name="Crous P."/>
            <person name="Grigoriev I."/>
        </authorList>
    </citation>
    <scope>NUCLEOTIDE SEQUENCE</scope>
    <source>
        <strain evidence="1">ATCC 200398</strain>
    </source>
</reference>
<accession>A0ACB6QPM1</accession>
<organism evidence="1 2">
    <name type="scientific">Lindgomyces ingoldianus</name>
    <dbReference type="NCBI Taxonomy" id="673940"/>
    <lineage>
        <taxon>Eukaryota</taxon>
        <taxon>Fungi</taxon>
        <taxon>Dikarya</taxon>
        <taxon>Ascomycota</taxon>
        <taxon>Pezizomycotina</taxon>
        <taxon>Dothideomycetes</taxon>
        <taxon>Pleosporomycetidae</taxon>
        <taxon>Pleosporales</taxon>
        <taxon>Lindgomycetaceae</taxon>
        <taxon>Lindgomyces</taxon>
    </lineage>
</organism>
<dbReference type="Proteomes" id="UP000799755">
    <property type="component" value="Unassembled WGS sequence"/>
</dbReference>
<protein>
    <submittedName>
        <fullName evidence="1">P-loop containing nucleoside triphosphate hydrolase protein</fullName>
    </submittedName>
</protein>
<sequence length="670" mass="77313">MATANMSDPFQLFDWDELDQPENQSAPEPGLKLELRTYDVRETSKGDKVPLETGKTTKFRAQVDKDRNSAMVVTKSYYSNQTLKQVELVIRSPHIKAAMASVIKKYPEMNLGDEKITIIGPPRCLFHFRKELRAYGRQLRDRDAAEHLAFALNYMQTNLAEDISHYNNCIAKHGDSPGLDFERLWMEYRPGDLIFVKSNGVEWIGRLVRMTAAGFIWKHWDVELETIIYQGSVLRYWTEDVQIPTYDGFKQFKDLDVFPLRYHPERQAITRKMMDRGEKFLGLKGVHQRFYCGPAQWASDRKNDEDDDWDFHFEKFKVTSRVMIDAAGFCEARPDHADAYFSSYEKSKIAQIAPDSLSGEQKLIYSHQVHGFSLTDKRWCVFEVDNIKPIDYDGKAFDNLRLPQEQKDTLLALAKIHTKDDFQFDDFIKGKGRGMIVLLHGEPGIGKTLTAESIADYTKKPLFPIRSGDLGVEASSLEKCLNEAFEMAAKWNAIILIDEADVYLEQRQPNELQRNSLVSVFLRVLEYYEGIMFLTTNRVEQFDLAVKSRIHLTLKYSRLSEASRRALWHDFLQTGSSGSNLNHFDDRLLDELASHDLNGRQMRNVVRTAYAIALSKGSSLTADHLRTTIKAMVTFQEERNLSDSDSSSVRHEWGSHERRRKRPRLLSHDS</sequence>
<name>A0ACB6QPM1_9PLEO</name>